<feature type="compositionally biased region" description="Basic and acidic residues" evidence="1">
    <location>
        <begin position="106"/>
        <end position="117"/>
    </location>
</feature>
<dbReference type="Proteomes" id="UP000279259">
    <property type="component" value="Unassembled WGS sequence"/>
</dbReference>
<evidence type="ECO:0000256" key="1">
    <source>
        <dbReference type="SAM" id="MobiDB-lite"/>
    </source>
</evidence>
<dbReference type="OrthoDB" id="3356019at2759"/>
<keyword evidence="3" id="KW-1185">Reference proteome</keyword>
<gene>
    <name evidence="2" type="ORF">EHS25_007913</name>
</gene>
<dbReference type="EMBL" id="RSCD01000004">
    <property type="protein sequence ID" value="RSH93555.1"/>
    <property type="molecule type" value="Genomic_DNA"/>
</dbReference>
<accession>A0A427YR59</accession>
<dbReference type="AlphaFoldDB" id="A0A427YR59"/>
<comment type="caution">
    <text evidence="2">The sequence shown here is derived from an EMBL/GenBank/DDBJ whole genome shotgun (WGS) entry which is preliminary data.</text>
</comment>
<sequence length="125" mass="13871">MSAAEKARRQEHQQRAYELQILGGAQTWALKGFLVSSASIFGLVIDADNYLLQYESSLRAAENDIRRQARNALAREGRIATEGEIRRWRIENKEILEASTKVKARSVSEGEGVRERPTAAGRGGG</sequence>
<proteinExistence type="predicted"/>
<evidence type="ECO:0000313" key="2">
    <source>
        <dbReference type="EMBL" id="RSH93555.1"/>
    </source>
</evidence>
<feature type="region of interest" description="Disordered" evidence="1">
    <location>
        <begin position="104"/>
        <end position="125"/>
    </location>
</feature>
<protein>
    <submittedName>
        <fullName evidence="2">Uncharacterized protein</fullName>
    </submittedName>
</protein>
<name>A0A427YR59_9TREE</name>
<evidence type="ECO:0000313" key="3">
    <source>
        <dbReference type="Proteomes" id="UP000279259"/>
    </source>
</evidence>
<organism evidence="2 3">
    <name type="scientific">Saitozyma podzolica</name>
    <dbReference type="NCBI Taxonomy" id="1890683"/>
    <lineage>
        <taxon>Eukaryota</taxon>
        <taxon>Fungi</taxon>
        <taxon>Dikarya</taxon>
        <taxon>Basidiomycota</taxon>
        <taxon>Agaricomycotina</taxon>
        <taxon>Tremellomycetes</taxon>
        <taxon>Tremellales</taxon>
        <taxon>Trimorphomycetaceae</taxon>
        <taxon>Saitozyma</taxon>
    </lineage>
</organism>
<reference evidence="2 3" key="1">
    <citation type="submission" date="2018-11" db="EMBL/GenBank/DDBJ databases">
        <title>Genome sequence of Saitozyma podzolica DSM 27192.</title>
        <authorList>
            <person name="Aliyu H."/>
            <person name="Gorte O."/>
            <person name="Ochsenreither K."/>
        </authorList>
    </citation>
    <scope>NUCLEOTIDE SEQUENCE [LARGE SCALE GENOMIC DNA]</scope>
    <source>
        <strain evidence="2 3">DSM 27192</strain>
    </source>
</reference>